<evidence type="ECO:0000313" key="12">
    <source>
        <dbReference type="Proteomes" id="UP000198919"/>
    </source>
</evidence>
<accession>A0A1I3R8K2</accession>
<dbReference type="InterPro" id="IPR023025">
    <property type="entry name" value="Ser_Thr_transp_SstT"/>
</dbReference>
<comment type="function">
    <text evidence="9">Involved in the import of serine and threonine into the cell, with the concomitant import of sodium (symport system).</text>
</comment>
<feature type="transmembrane region" description="Helical" evidence="9">
    <location>
        <begin position="186"/>
        <end position="211"/>
    </location>
</feature>
<dbReference type="InterPro" id="IPR036458">
    <property type="entry name" value="Na:dicarbo_symporter_sf"/>
</dbReference>
<evidence type="ECO:0000256" key="2">
    <source>
        <dbReference type="ARBA" id="ARBA00022448"/>
    </source>
</evidence>
<evidence type="ECO:0000313" key="13">
    <source>
        <dbReference type="Proteomes" id="UP000224607"/>
    </source>
</evidence>
<evidence type="ECO:0000313" key="10">
    <source>
        <dbReference type="EMBL" id="PHM39791.1"/>
    </source>
</evidence>
<dbReference type="Proteomes" id="UP000198919">
    <property type="component" value="Unassembled WGS sequence"/>
</dbReference>
<reference evidence="11" key="1">
    <citation type="submission" date="2016-10" db="EMBL/GenBank/DDBJ databases">
        <authorList>
            <person name="de Groot N.N."/>
        </authorList>
    </citation>
    <scope>NUCLEOTIDE SEQUENCE [LARGE SCALE GENOMIC DNA]</scope>
    <source>
        <strain evidence="11">DSM 17908</strain>
    </source>
</reference>
<feature type="transmembrane region" description="Helical" evidence="9">
    <location>
        <begin position="85"/>
        <end position="105"/>
    </location>
</feature>
<dbReference type="PANTHER" id="PTHR42865">
    <property type="entry name" value="PROTON/GLUTAMATE-ASPARTATE SYMPORTER"/>
    <property type="match status" value="1"/>
</dbReference>
<evidence type="ECO:0000313" key="11">
    <source>
        <dbReference type="EMBL" id="SFJ42668.1"/>
    </source>
</evidence>
<keyword evidence="5 9" id="KW-0769">Symport</keyword>
<comment type="catalytic activity">
    <reaction evidence="9">
        <text>L-serine(in) + Na(+)(in) = L-serine(out) + Na(+)(out)</text>
        <dbReference type="Rhea" id="RHEA:29575"/>
        <dbReference type="ChEBI" id="CHEBI:29101"/>
        <dbReference type="ChEBI" id="CHEBI:33384"/>
    </reaction>
</comment>
<dbReference type="EMBL" id="FORG01000009">
    <property type="protein sequence ID" value="SFJ42668.1"/>
    <property type="molecule type" value="Genomic_DNA"/>
</dbReference>
<keyword evidence="3 9" id="KW-1003">Cell membrane</keyword>
<dbReference type="GO" id="GO:0005295">
    <property type="term" value="F:neutral L-amino acid:sodium symporter activity"/>
    <property type="evidence" value="ECO:0007669"/>
    <property type="project" value="TreeGrafter"/>
</dbReference>
<feature type="transmembrane region" description="Helical" evidence="9">
    <location>
        <begin position="45"/>
        <end position="65"/>
    </location>
</feature>
<keyword evidence="6 9" id="KW-0029">Amino-acid transport</keyword>
<proteinExistence type="inferred from homology"/>
<dbReference type="RefSeq" id="WP_092510658.1">
    <property type="nucleotide sequence ID" value="NZ_CAWNQB010000078.1"/>
</dbReference>
<evidence type="ECO:0000256" key="9">
    <source>
        <dbReference type="HAMAP-Rule" id="MF_01582"/>
    </source>
</evidence>
<name>A0A1I3R8K2_9GAMM</name>
<feature type="transmembrane region" description="Helical" evidence="9">
    <location>
        <begin position="289"/>
        <end position="314"/>
    </location>
</feature>
<dbReference type="GO" id="GO:0015826">
    <property type="term" value="P:threonine transport"/>
    <property type="evidence" value="ECO:0007669"/>
    <property type="project" value="InterPro"/>
</dbReference>
<dbReference type="Pfam" id="PF00375">
    <property type="entry name" value="SDF"/>
    <property type="match status" value="1"/>
</dbReference>
<organism evidence="11 12">
    <name type="scientific">Xenorhabdus mauleonii</name>
    <dbReference type="NCBI Taxonomy" id="351675"/>
    <lineage>
        <taxon>Bacteria</taxon>
        <taxon>Pseudomonadati</taxon>
        <taxon>Pseudomonadota</taxon>
        <taxon>Gammaproteobacteria</taxon>
        <taxon>Enterobacterales</taxon>
        <taxon>Morganellaceae</taxon>
        <taxon>Xenorhabdus</taxon>
    </lineage>
</organism>
<evidence type="ECO:0000256" key="7">
    <source>
        <dbReference type="ARBA" id="ARBA00022989"/>
    </source>
</evidence>
<reference evidence="10 13" key="3">
    <citation type="journal article" date="2017" name="Nat. Microbiol.">
        <title>Natural product diversity associated with the nematode symbionts Photorhabdus and Xenorhabdus.</title>
        <authorList>
            <person name="Tobias N.J."/>
            <person name="Wolff H."/>
            <person name="Djahanschiri B."/>
            <person name="Grundmann F."/>
            <person name="Kronenwerth M."/>
            <person name="Shi Y.M."/>
            <person name="Simonyi S."/>
            <person name="Grun P."/>
            <person name="Shapiro-Ilan D."/>
            <person name="Pidot S.J."/>
            <person name="Stinear T.P."/>
            <person name="Ebersberger I."/>
            <person name="Bode H.B."/>
        </authorList>
    </citation>
    <scope>NUCLEOTIDE SEQUENCE [LARGE SCALE GENOMIC DNA]</scope>
    <source>
        <strain evidence="10 13">DSM 17908</strain>
    </source>
</reference>
<evidence type="ECO:0000256" key="4">
    <source>
        <dbReference type="ARBA" id="ARBA00022692"/>
    </source>
</evidence>
<dbReference type="NCBIfam" id="NF010151">
    <property type="entry name" value="PRK13628.1"/>
    <property type="match status" value="1"/>
</dbReference>
<evidence type="ECO:0000256" key="5">
    <source>
        <dbReference type="ARBA" id="ARBA00022847"/>
    </source>
</evidence>
<dbReference type="HAMAP" id="MF_01582">
    <property type="entry name" value="Ser_Thr_transp_SstT"/>
    <property type="match status" value="1"/>
</dbReference>
<keyword evidence="7 9" id="KW-1133">Transmembrane helix</keyword>
<evidence type="ECO:0000256" key="8">
    <source>
        <dbReference type="ARBA" id="ARBA00023136"/>
    </source>
</evidence>
<gene>
    <name evidence="9" type="primary">sstT</name>
    <name evidence="11" type="ORF">SAMN05421680_10926</name>
    <name evidence="10" type="ORF">Xmau_02391</name>
</gene>
<keyword evidence="4 9" id="KW-0812">Transmembrane</keyword>
<dbReference type="PRINTS" id="PR00173">
    <property type="entry name" value="EDTRNSPORT"/>
</dbReference>
<dbReference type="Proteomes" id="UP000224607">
    <property type="component" value="Unassembled WGS sequence"/>
</dbReference>
<reference evidence="12" key="2">
    <citation type="submission" date="2016-10" db="EMBL/GenBank/DDBJ databases">
        <authorList>
            <person name="Varghese N."/>
            <person name="Submissions S."/>
        </authorList>
    </citation>
    <scope>NUCLEOTIDE SEQUENCE [LARGE SCALE GENOMIC DNA]</scope>
    <source>
        <strain evidence="12">DSM 17908</strain>
    </source>
</reference>
<dbReference type="InterPro" id="IPR001991">
    <property type="entry name" value="Na-dicarboxylate_symporter"/>
</dbReference>
<evidence type="ECO:0000256" key="6">
    <source>
        <dbReference type="ARBA" id="ARBA00022970"/>
    </source>
</evidence>
<comment type="subcellular location">
    <subcellularLocation>
        <location evidence="9">Cell membrane</location>
        <topology evidence="9">Multi-pass membrane protein</topology>
    </subcellularLocation>
    <subcellularLocation>
        <location evidence="1">Membrane</location>
        <topology evidence="1">Multi-pass membrane protein</topology>
    </subcellularLocation>
</comment>
<dbReference type="FunFam" id="1.10.3860.10:FF:000003">
    <property type="entry name" value="Serine/threonine transporter sstT"/>
    <property type="match status" value="1"/>
</dbReference>
<dbReference type="AlphaFoldDB" id="A0A1I3R8K2"/>
<dbReference type="EMBL" id="NITY01000008">
    <property type="protein sequence ID" value="PHM39791.1"/>
    <property type="molecule type" value="Genomic_DNA"/>
</dbReference>
<feature type="transmembrane region" description="Helical" evidence="9">
    <location>
        <begin position="148"/>
        <end position="165"/>
    </location>
</feature>
<keyword evidence="2 9" id="KW-0813">Transport</keyword>
<protein>
    <recommendedName>
        <fullName evidence="9">Serine/threonine transporter SstT</fullName>
    </recommendedName>
    <alternativeName>
        <fullName evidence="9">Na(+)/serine-threonine symporter</fullName>
    </alternativeName>
</protein>
<dbReference type="GO" id="GO:0005886">
    <property type="term" value="C:plasma membrane"/>
    <property type="evidence" value="ECO:0007669"/>
    <property type="project" value="UniProtKB-SubCell"/>
</dbReference>
<dbReference type="SUPFAM" id="SSF118215">
    <property type="entry name" value="Proton glutamate symport protein"/>
    <property type="match status" value="1"/>
</dbReference>
<evidence type="ECO:0000256" key="1">
    <source>
        <dbReference type="ARBA" id="ARBA00004141"/>
    </source>
</evidence>
<sequence length="414" mass="43670">MEKQQRGFVQFIVQGSLVKQILIGLILGVLLAWLAPAAAKSVELLGALFVGALKAVAPVLVWVLVMSSIANHKTGQKSNIRPIIFLYIIGTFLAAVVAVIGSLLFPSTLTLVTNNAQMSPPENIVEVLKGILLNVVANPIDALLRGNYVGILAWSIGLGIALRHAKESTKSVLGDLADSVTNIVRVVIRFAPIGIFGLVSSTIATTGFSVLFDYGHLLIVLISCMIIVALVVNPLIVYWKIRRNPYPLVFACLRESGVTAFFTRSSAANIPVNMEMCRRMKLDEDTYSVSIPLGATINMAGAAITITVLTLAAVNTLGITVDIFTAILLSVISAIAACGSSGVAGGSLLLIPLACTLFGIPNEIAMQVIAVGFIIGVLQDSAETGLNSSTDVLFTAAACQAEEARVASEQLTQR</sequence>
<dbReference type="GO" id="GO:0032329">
    <property type="term" value="P:serine transport"/>
    <property type="evidence" value="ECO:0007669"/>
    <property type="project" value="InterPro"/>
</dbReference>
<dbReference type="Gene3D" id="1.10.3860.10">
    <property type="entry name" value="Sodium:dicarboxylate symporter"/>
    <property type="match status" value="1"/>
</dbReference>
<comment type="catalytic activity">
    <reaction evidence="9">
        <text>L-threonine(in) + Na(+)(in) = L-threonine(out) + Na(+)(out)</text>
        <dbReference type="Rhea" id="RHEA:69999"/>
        <dbReference type="ChEBI" id="CHEBI:29101"/>
        <dbReference type="ChEBI" id="CHEBI:57926"/>
    </reaction>
</comment>
<dbReference type="STRING" id="351675.SAMN05421680_10926"/>
<evidence type="ECO:0000256" key="3">
    <source>
        <dbReference type="ARBA" id="ARBA00022475"/>
    </source>
</evidence>
<dbReference type="PANTHER" id="PTHR42865:SF8">
    <property type="entry name" value="SERINE_THREONINE TRANSPORTER SSTT"/>
    <property type="match status" value="1"/>
</dbReference>
<dbReference type="OrthoDB" id="9768885at2"/>
<feature type="transmembrane region" description="Helical" evidence="9">
    <location>
        <begin position="326"/>
        <end position="351"/>
    </location>
</feature>
<feature type="transmembrane region" description="Helical" evidence="9">
    <location>
        <begin position="217"/>
        <end position="239"/>
    </location>
</feature>
<keyword evidence="13" id="KW-1185">Reference proteome</keyword>
<comment type="similarity">
    <text evidence="9">Belongs to the dicarboxylate/amino acid:cation symporter (DAACS) (TC 2.A.23) family.</text>
</comment>
<keyword evidence="8 9" id="KW-0472">Membrane</keyword>
<feature type="transmembrane region" description="Helical" evidence="9">
    <location>
        <begin position="21"/>
        <end position="39"/>
    </location>
</feature>